<keyword evidence="1" id="KW-0812">Transmembrane</keyword>
<feature type="transmembrane region" description="Helical" evidence="1">
    <location>
        <begin position="31"/>
        <end position="47"/>
    </location>
</feature>
<evidence type="ECO:0000256" key="1">
    <source>
        <dbReference type="SAM" id="Phobius"/>
    </source>
</evidence>
<comment type="caution">
    <text evidence="2">The sequence shown here is derived from an EMBL/GenBank/DDBJ whole genome shotgun (WGS) entry which is preliminary data.</text>
</comment>
<keyword evidence="1" id="KW-1133">Transmembrane helix</keyword>
<dbReference type="Proteomes" id="UP001596074">
    <property type="component" value="Unassembled WGS sequence"/>
</dbReference>
<name>A0ABW1ADD8_9ACTN</name>
<dbReference type="EMBL" id="JBHSON010000085">
    <property type="protein sequence ID" value="MFC5752340.1"/>
    <property type="molecule type" value="Genomic_DNA"/>
</dbReference>
<evidence type="ECO:0000313" key="3">
    <source>
        <dbReference type="Proteomes" id="UP001596074"/>
    </source>
</evidence>
<reference evidence="3" key="1">
    <citation type="journal article" date="2019" name="Int. J. Syst. Evol. Microbiol.">
        <title>The Global Catalogue of Microorganisms (GCM) 10K type strain sequencing project: providing services to taxonomists for standard genome sequencing and annotation.</title>
        <authorList>
            <consortium name="The Broad Institute Genomics Platform"/>
            <consortium name="The Broad Institute Genome Sequencing Center for Infectious Disease"/>
            <person name="Wu L."/>
            <person name="Ma J."/>
        </authorList>
    </citation>
    <scope>NUCLEOTIDE SEQUENCE [LARGE SCALE GENOMIC DNA]</scope>
    <source>
        <strain evidence="3">KCTC 42087</strain>
    </source>
</reference>
<keyword evidence="3" id="KW-1185">Reference proteome</keyword>
<evidence type="ECO:0000313" key="2">
    <source>
        <dbReference type="EMBL" id="MFC5752340.1"/>
    </source>
</evidence>
<gene>
    <name evidence="2" type="ORF">ACFPZN_42580</name>
</gene>
<protein>
    <submittedName>
        <fullName evidence="2">Uncharacterized protein</fullName>
    </submittedName>
</protein>
<organism evidence="2 3">
    <name type="scientific">Actinomadura rugatobispora</name>
    <dbReference type="NCBI Taxonomy" id="1994"/>
    <lineage>
        <taxon>Bacteria</taxon>
        <taxon>Bacillati</taxon>
        <taxon>Actinomycetota</taxon>
        <taxon>Actinomycetes</taxon>
        <taxon>Streptosporangiales</taxon>
        <taxon>Thermomonosporaceae</taxon>
        <taxon>Actinomadura</taxon>
    </lineage>
</organism>
<sequence length="52" mass="5668">MMDQETEFLICAAVLTGTAVAAVTLPEQTISLLAGLLIEALLRWALLKRDRP</sequence>
<dbReference type="RefSeq" id="WP_378288299.1">
    <property type="nucleotide sequence ID" value="NZ_JBHSON010000085.1"/>
</dbReference>
<keyword evidence="1" id="KW-0472">Membrane</keyword>
<accession>A0ABW1ADD8</accession>
<proteinExistence type="predicted"/>